<dbReference type="AlphaFoldDB" id="A0A810N0U0"/>
<dbReference type="RefSeq" id="WP_212826267.1">
    <property type="nucleotide sequence ID" value="NZ_AP023359.1"/>
</dbReference>
<dbReference type="Proteomes" id="UP000680866">
    <property type="component" value="Chromosome"/>
</dbReference>
<keyword evidence="1" id="KW-0812">Transmembrane</keyword>
<keyword evidence="1" id="KW-1133">Transmembrane helix</keyword>
<protein>
    <submittedName>
        <fullName evidence="2">Uncharacterized protein</fullName>
    </submittedName>
</protein>
<dbReference type="EMBL" id="AP023359">
    <property type="protein sequence ID" value="BCJ66274.1"/>
    <property type="molecule type" value="Genomic_DNA"/>
</dbReference>
<feature type="transmembrane region" description="Helical" evidence="1">
    <location>
        <begin position="12"/>
        <end position="33"/>
    </location>
</feature>
<evidence type="ECO:0000313" key="2">
    <source>
        <dbReference type="EMBL" id="BCJ66274.1"/>
    </source>
</evidence>
<feature type="transmembrane region" description="Helical" evidence="1">
    <location>
        <begin position="124"/>
        <end position="143"/>
    </location>
</feature>
<feature type="transmembrane region" description="Helical" evidence="1">
    <location>
        <begin position="45"/>
        <end position="68"/>
    </location>
</feature>
<keyword evidence="1" id="KW-0472">Membrane</keyword>
<evidence type="ECO:0000313" key="3">
    <source>
        <dbReference type="Proteomes" id="UP000680866"/>
    </source>
</evidence>
<feature type="transmembrane region" description="Helical" evidence="1">
    <location>
        <begin position="89"/>
        <end position="112"/>
    </location>
</feature>
<evidence type="ECO:0000256" key="1">
    <source>
        <dbReference type="SAM" id="Phobius"/>
    </source>
</evidence>
<sequence length="154" mass="14988">MRADQTGRRRLLRVAPSHLLAVVIFGLVAAAGGNGITAGVTGIGLPWLIAGLGGVVGSLTILVTALLVSHSPASGAAVPTGSAGSAAPAVPVTIARCLMLAAALAAAVAGIMSAPAPTHPDRPLVITVTVGLGVALALFALLADGRIRRAGRTA</sequence>
<name>A0A810N0U0_9ACTN</name>
<accession>A0A810N0U0</accession>
<gene>
    <name evidence="2" type="ORF">Prubr_32950</name>
</gene>
<dbReference type="KEGG" id="pry:Prubr_32950"/>
<proteinExistence type="predicted"/>
<keyword evidence="3" id="KW-1185">Reference proteome</keyword>
<reference evidence="2" key="1">
    <citation type="submission" date="2020-08" db="EMBL/GenBank/DDBJ databases">
        <title>Whole genome shotgun sequence of Polymorphospora rubra NBRC 101157.</title>
        <authorList>
            <person name="Komaki H."/>
            <person name="Tamura T."/>
        </authorList>
    </citation>
    <scope>NUCLEOTIDE SEQUENCE</scope>
    <source>
        <strain evidence="2">NBRC 101157</strain>
    </source>
</reference>
<organism evidence="2 3">
    <name type="scientific">Polymorphospora rubra</name>
    <dbReference type="NCBI Taxonomy" id="338584"/>
    <lineage>
        <taxon>Bacteria</taxon>
        <taxon>Bacillati</taxon>
        <taxon>Actinomycetota</taxon>
        <taxon>Actinomycetes</taxon>
        <taxon>Micromonosporales</taxon>
        <taxon>Micromonosporaceae</taxon>
        <taxon>Polymorphospora</taxon>
    </lineage>
</organism>